<dbReference type="SUPFAM" id="SSF52540">
    <property type="entry name" value="P-loop containing nucleoside triphosphate hydrolases"/>
    <property type="match status" value="1"/>
</dbReference>
<dbReference type="InterPro" id="IPR005158">
    <property type="entry name" value="BTAD"/>
</dbReference>
<dbReference type="InterPro" id="IPR016032">
    <property type="entry name" value="Sig_transdc_resp-reg_C-effctor"/>
</dbReference>
<dbReference type="Gene3D" id="3.40.50.300">
    <property type="entry name" value="P-loop containing nucleotide triphosphate hydrolases"/>
    <property type="match status" value="1"/>
</dbReference>
<dbReference type="SMART" id="SM00862">
    <property type="entry name" value="Trans_reg_C"/>
    <property type="match status" value="1"/>
</dbReference>
<evidence type="ECO:0000313" key="7">
    <source>
        <dbReference type="EMBL" id="MCP2163917.1"/>
    </source>
</evidence>
<dbReference type="GO" id="GO:0003677">
    <property type="term" value="F:DNA binding"/>
    <property type="evidence" value="ECO:0007669"/>
    <property type="project" value="UniProtKB-UniRule"/>
</dbReference>
<name>A0AAE3GAV4_9PSEU</name>
<evidence type="ECO:0000256" key="3">
    <source>
        <dbReference type="ARBA" id="ARBA00023125"/>
    </source>
</evidence>
<accession>A0AAE3GAV4</accession>
<dbReference type="RefSeq" id="WP_253767081.1">
    <property type="nucleotide sequence ID" value="NZ_JAMTCK010000002.1"/>
</dbReference>
<dbReference type="PRINTS" id="PR00364">
    <property type="entry name" value="DISEASERSIST"/>
</dbReference>
<dbReference type="SUPFAM" id="SSF48452">
    <property type="entry name" value="TPR-like"/>
    <property type="match status" value="1"/>
</dbReference>
<dbReference type="CDD" id="cd15831">
    <property type="entry name" value="BTAD"/>
    <property type="match status" value="1"/>
</dbReference>
<evidence type="ECO:0000256" key="4">
    <source>
        <dbReference type="ARBA" id="ARBA00023163"/>
    </source>
</evidence>
<comment type="similarity">
    <text evidence="1">Belongs to the AfsR/DnrI/RedD regulatory family.</text>
</comment>
<evidence type="ECO:0000256" key="2">
    <source>
        <dbReference type="ARBA" id="ARBA00023015"/>
    </source>
</evidence>
<gene>
    <name evidence="7" type="ORF">LX83_000757</name>
</gene>
<dbReference type="Gene3D" id="1.10.10.10">
    <property type="entry name" value="Winged helix-like DNA-binding domain superfamily/Winged helix DNA-binding domain"/>
    <property type="match status" value="1"/>
</dbReference>
<dbReference type="InterPro" id="IPR051677">
    <property type="entry name" value="AfsR-DnrI-RedD_regulator"/>
</dbReference>
<dbReference type="EMBL" id="JAMTCK010000002">
    <property type="protein sequence ID" value="MCP2163917.1"/>
    <property type="molecule type" value="Genomic_DNA"/>
</dbReference>
<proteinExistence type="inferred from homology"/>
<dbReference type="InterPro" id="IPR027417">
    <property type="entry name" value="P-loop_NTPase"/>
</dbReference>
<keyword evidence="3 5" id="KW-0238">DNA-binding</keyword>
<evidence type="ECO:0000259" key="6">
    <source>
        <dbReference type="PROSITE" id="PS51755"/>
    </source>
</evidence>
<organism evidence="7 8">
    <name type="scientific">Goodfellowiella coeruleoviolacea</name>
    <dbReference type="NCBI Taxonomy" id="334858"/>
    <lineage>
        <taxon>Bacteria</taxon>
        <taxon>Bacillati</taxon>
        <taxon>Actinomycetota</taxon>
        <taxon>Actinomycetes</taxon>
        <taxon>Pseudonocardiales</taxon>
        <taxon>Pseudonocardiaceae</taxon>
        <taxon>Goodfellowiella</taxon>
    </lineage>
</organism>
<dbReference type="InterPro" id="IPR036388">
    <property type="entry name" value="WH-like_DNA-bd_sf"/>
</dbReference>
<dbReference type="Gene3D" id="1.25.40.10">
    <property type="entry name" value="Tetratricopeptide repeat domain"/>
    <property type="match status" value="1"/>
</dbReference>
<comment type="caution">
    <text evidence="7">The sequence shown here is derived from an EMBL/GenBank/DDBJ whole genome shotgun (WGS) entry which is preliminary data.</text>
</comment>
<keyword evidence="2" id="KW-0805">Transcription regulation</keyword>
<evidence type="ECO:0000256" key="1">
    <source>
        <dbReference type="ARBA" id="ARBA00005820"/>
    </source>
</evidence>
<sequence>MRINLLGSFEVLWNGQLVTPSAPKLRRVLALLAINANKVVRTDQLVEELWDGRPPLSANTTLQTYVYQLRKLHHLAAAGTDRAPALRTSANGYLLSLPDNALDTAEFTRLAEAGRAELDLGDLASAAATFRSALNLWRGAMFADVGVGPVLQTAAVWFEELRKSVLEQRVDVDIRLGRHHELVGELAGVVAEHPTHEGFQGKLMLSLYRCGRRSEALRAYQRARGVLADELGLEPAPELQRLHQALLAADTSLDAPADSGGLARPNGPAVCPSQLPPDMPHFVGRGDQLRTANDVICPRNRDVPPVAVVVGAPGSGKSAFCVHLAHRVRSRYPDGQFYAELVAADGTPAEPGAVLAGFLRAIGVSGTRMPDSVAERARVFRSWTADRRVLVVLDDAVSTSQLVPLLPTGTDCATLVAARRRLAHPTITATVALRPFSGGEGTRLLTEVLGAPRVRADQDAADELVELCDGLPLALRAAVSELELRPHWPISHQVGRMRGRGAHPPPELRASLWRSYRVLSAPAQAAFRLVAALDRPVSALLAATALGTDELAAESLLEDLAQCHLVEVDAPADSGDPGGFRYRVLRPVRGAARLITGGEERPPVRVAGEIRVAHAAGAG</sequence>
<dbReference type="Pfam" id="PF03704">
    <property type="entry name" value="BTAD"/>
    <property type="match status" value="1"/>
</dbReference>
<dbReference type="GO" id="GO:0006355">
    <property type="term" value="P:regulation of DNA-templated transcription"/>
    <property type="evidence" value="ECO:0007669"/>
    <property type="project" value="InterPro"/>
</dbReference>
<evidence type="ECO:0000313" key="8">
    <source>
        <dbReference type="Proteomes" id="UP001206128"/>
    </source>
</evidence>
<feature type="domain" description="OmpR/PhoB-type" evidence="6">
    <location>
        <begin position="1"/>
        <end position="97"/>
    </location>
</feature>
<dbReference type="InterPro" id="IPR001867">
    <property type="entry name" value="OmpR/PhoB-type_DNA-bd"/>
</dbReference>
<protein>
    <submittedName>
        <fullName evidence="7">DNA-binding transcriptional activator of the SARP family</fullName>
    </submittedName>
</protein>
<dbReference type="SMART" id="SM01043">
    <property type="entry name" value="BTAD"/>
    <property type="match status" value="1"/>
</dbReference>
<keyword evidence="4" id="KW-0804">Transcription</keyword>
<dbReference type="AlphaFoldDB" id="A0AAE3GAV4"/>
<dbReference type="SUPFAM" id="SSF46894">
    <property type="entry name" value="C-terminal effector domain of the bipartite response regulators"/>
    <property type="match status" value="1"/>
</dbReference>
<evidence type="ECO:0000256" key="5">
    <source>
        <dbReference type="PROSITE-ProRule" id="PRU01091"/>
    </source>
</evidence>
<keyword evidence="8" id="KW-1185">Reference proteome</keyword>
<dbReference type="PANTHER" id="PTHR35807:SF1">
    <property type="entry name" value="TRANSCRIPTIONAL REGULATOR REDD"/>
    <property type="match status" value="1"/>
</dbReference>
<dbReference type="PROSITE" id="PS51755">
    <property type="entry name" value="OMPR_PHOB"/>
    <property type="match status" value="1"/>
</dbReference>
<dbReference type="Proteomes" id="UP001206128">
    <property type="component" value="Unassembled WGS sequence"/>
</dbReference>
<dbReference type="GO" id="GO:0000160">
    <property type="term" value="P:phosphorelay signal transduction system"/>
    <property type="evidence" value="ECO:0007669"/>
    <property type="project" value="InterPro"/>
</dbReference>
<dbReference type="Pfam" id="PF00486">
    <property type="entry name" value="Trans_reg_C"/>
    <property type="match status" value="1"/>
</dbReference>
<dbReference type="PANTHER" id="PTHR35807">
    <property type="entry name" value="TRANSCRIPTIONAL REGULATOR REDD-RELATED"/>
    <property type="match status" value="1"/>
</dbReference>
<dbReference type="InterPro" id="IPR011990">
    <property type="entry name" value="TPR-like_helical_dom_sf"/>
</dbReference>
<reference evidence="7" key="1">
    <citation type="submission" date="2022-06" db="EMBL/GenBank/DDBJ databases">
        <title>Genomic Encyclopedia of Archaeal and Bacterial Type Strains, Phase II (KMG-II): from individual species to whole genera.</title>
        <authorList>
            <person name="Goeker M."/>
        </authorList>
    </citation>
    <scope>NUCLEOTIDE SEQUENCE</scope>
    <source>
        <strain evidence="7">DSM 43935</strain>
    </source>
</reference>
<feature type="DNA-binding region" description="OmpR/PhoB-type" evidence="5">
    <location>
        <begin position="1"/>
        <end position="97"/>
    </location>
</feature>